<dbReference type="Pfam" id="PF13365">
    <property type="entry name" value="Trypsin_2"/>
    <property type="match status" value="1"/>
</dbReference>
<protein>
    <submittedName>
        <fullName evidence="1">Serine protease</fullName>
    </submittedName>
</protein>
<evidence type="ECO:0000313" key="1">
    <source>
        <dbReference type="EMBL" id="MBW4707475.1"/>
    </source>
</evidence>
<reference evidence="1" key="1">
    <citation type="submission" date="2021-07" db="EMBL/GenBank/DDBJ databases">
        <title>Roseobacter insulae sp. nov., isolated from a tidal flat.</title>
        <authorList>
            <person name="Park S."/>
            <person name="Yoon J.-H."/>
        </authorList>
    </citation>
    <scope>NUCLEOTIDE SEQUENCE</scope>
    <source>
        <strain evidence="1">YSTF-M11</strain>
    </source>
</reference>
<keyword evidence="2" id="KW-1185">Reference proteome</keyword>
<gene>
    <name evidence="1" type="ORF">KX928_06715</name>
</gene>
<dbReference type="EMBL" id="JAHXDN010000002">
    <property type="protein sequence ID" value="MBW4707475.1"/>
    <property type="molecule type" value="Genomic_DNA"/>
</dbReference>
<dbReference type="Proteomes" id="UP001138661">
    <property type="component" value="Unassembled WGS sequence"/>
</dbReference>
<dbReference type="PANTHER" id="PTHR43019:SF23">
    <property type="entry name" value="PROTEASE DO-LIKE 5, CHLOROPLASTIC"/>
    <property type="match status" value="1"/>
</dbReference>
<organism evidence="1 2">
    <name type="scientific">Roseobacter insulae</name>
    <dbReference type="NCBI Taxonomy" id="2859783"/>
    <lineage>
        <taxon>Bacteria</taxon>
        <taxon>Pseudomonadati</taxon>
        <taxon>Pseudomonadota</taxon>
        <taxon>Alphaproteobacteria</taxon>
        <taxon>Rhodobacterales</taxon>
        <taxon>Roseobacteraceae</taxon>
        <taxon>Roseobacter</taxon>
    </lineage>
</organism>
<dbReference type="AlphaFoldDB" id="A0A9X1JXP1"/>
<sequence>MFLNGIVRARARAMVFVRRVVFSAVFVLACSQPVDTAEPPRSLSYHATLFNGAIVGSAFMIADGLAITNAHVVKGRAPGDTVILSTRGKHRVAVQVLAVSQRIDLAILAVREGVLPITPAGPARAQRGEPVYAVGIVANSANPRRRLIIQGTVASDRRSLAPFGRGVIATMPDIRRGFSGGPVFDRSGQLVGMVTALRDSEQANGRTREAFILSAEEIRAEIGRLVAR</sequence>
<dbReference type="RefSeq" id="WP_219500364.1">
    <property type="nucleotide sequence ID" value="NZ_JAHXDN010000002.1"/>
</dbReference>
<dbReference type="GO" id="GO:0008233">
    <property type="term" value="F:peptidase activity"/>
    <property type="evidence" value="ECO:0007669"/>
    <property type="project" value="UniProtKB-KW"/>
</dbReference>
<evidence type="ECO:0000313" key="2">
    <source>
        <dbReference type="Proteomes" id="UP001138661"/>
    </source>
</evidence>
<comment type="caution">
    <text evidence="1">The sequence shown here is derived from an EMBL/GenBank/DDBJ whole genome shotgun (WGS) entry which is preliminary data.</text>
</comment>
<dbReference type="GO" id="GO:0006508">
    <property type="term" value="P:proteolysis"/>
    <property type="evidence" value="ECO:0007669"/>
    <property type="project" value="UniProtKB-KW"/>
</dbReference>
<accession>A0A9X1JXP1</accession>
<dbReference type="PANTHER" id="PTHR43019">
    <property type="entry name" value="SERINE ENDOPROTEASE DEGS"/>
    <property type="match status" value="1"/>
</dbReference>
<proteinExistence type="predicted"/>
<keyword evidence="1" id="KW-0645">Protease</keyword>
<keyword evidence="1" id="KW-0378">Hydrolase</keyword>
<name>A0A9X1JXP1_9RHOB</name>